<dbReference type="Pfam" id="PF06580">
    <property type="entry name" value="His_kinase"/>
    <property type="match status" value="1"/>
</dbReference>
<keyword evidence="5" id="KW-0418">Kinase</keyword>
<comment type="caution">
    <text evidence="9">The sequence shown here is derived from an EMBL/GenBank/DDBJ whole genome shotgun (WGS) entry which is preliminary data.</text>
</comment>
<evidence type="ECO:0000256" key="3">
    <source>
        <dbReference type="ARBA" id="ARBA00022553"/>
    </source>
</evidence>
<keyword evidence="4" id="KW-0808">Transferase</keyword>
<feature type="transmembrane region" description="Helical" evidence="7">
    <location>
        <begin position="279"/>
        <end position="298"/>
    </location>
</feature>
<dbReference type="PANTHER" id="PTHR34220:SF7">
    <property type="entry name" value="SENSOR HISTIDINE KINASE YPDA"/>
    <property type="match status" value="1"/>
</dbReference>
<evidence type="ECO:0000256" key="2">
    <source>
        <dbReference type="ARBA" id="ARBA00022475"/>
    </source>
</evidence>
<evidence type="ECO:0000256" key="4">
    <source>
        <dbReference type="ARBA" id="ARBA00022679"/>
    </source>
</evidence>
<dbReference type="CDD" id="cd06225">
    <property type="entry name" value="HAMP"/>
    <property type="match status" value="1"/>
</dbReference>
<dbReference type="InterPro" id="IPR050640">
    <property type="entry name" value="Bact_2-comp_sensor_kinase"/>
</dbReference>
<evidence type="ECO:0000256" key="6">
    <source>
        <dbReference type="ARBA" id="ARBA00023136"/>
    </source>
</evidence>
<dbReference type="SMART" id="SM00304">
    <property type="entry name" value="HAMP"/>
    <property type="match status" value="1"/>
</dbReference>
<dbReference type="Gene3D" id="3.30.565.10">
    <property type="entry name" value="Histidine kinase-like ATPase, C-terminal domain"/>
    <property type="match status" value="1"/>
</dbReference>
<gene>
    <name evidence="9" type="ORF">GNP95_03535</name>
</gene>
<organism evidence="9 10">
    <name type="scientific">Paenibacillus woosongensis</name>
    <dbReference type="NCBI Taxonomy" id="307580"/>
    <lineage>
        <taxon>Bacteria</taxon>
        <taxon>Bacillati</taxon>
        <taxon>Bacillota</taxon>
        <taxon>Bacilli</taxon>
        <taxon>Bacillales</taxon>
        <taxon>Paenibacillaceae</taxon>
        <taxon>Paenibacillus</taxon>
    </lineage>
</organism>
<evidence type="ECO:0000313" key="9">
    <source>
        <dbReference type="EMBL" id="MUG44073.1"/>
    </source>
</evidence>
<dbReference type="OrthoDB" id="9776552at2"/>
<dbReference type="SUPFAM" id="SSF55874">
    <property type="entry name" value="ATPase domain of HSP90 chaperone/DNA topoisomerase II/histidine kinase"/>
    <property type="match status" value="1"/>
</dbReference>
<dbReference type="GO" id="GO:0005886">
    <property type="term" value="C:plasma membrane"/>
    <property type="evidence" value="ECO:0007669"/>
    <property type="project" value="UniProtKB-SubCell"/>
</dbReference>
<feature type="transmembrane region" description="Helical" evidence="7">
    <location>
        <begin position="7"/>
        <end position="31"/>
    </location>
</feature>
<reference evidence="9 10" key="1">
    <citation type="submission" date="2019-11" db="EMBL/GenBank/DDBJ databases">
        <title>Draft genome sequences of five Paenibacillus species of dairy origin.</title>
        <authorList>
            <person name="Olajide A.M."/>
            <person name="Chen S."/>
            <person name="Lapointe G."/>
        </authorList>
    </citation>
    <scope>NUCLEOTIDE SEQUENCE [LARGE SCALE GENOMIC DNA]</scope>
    <source>
        <strain evidence="9 10">12CR55</strain>
    </source>
</reference>
<evidence type="ECO:0000259" key="8">
    <source>
        <dbReference type="PROSITE" id="PS50885"/>
    </source>
</evidence>
<accession>A0A7X2YYC6</accession>
<dbReference type="Pfam" id="PF00672">
    <property type="entry name" value="HAMP"/>
    <property type="match status" value="1"/>
</dbReference>
<dbReference type="SUPFAM" id="SSF158472">
    <property type="entry name" value="HAMP domain-like"/>
    <property type="match status" value="1"/>
</dbReference>
<dbReference type="GO" id="GO:0000155">
    <property type="term" value="F:phosphorelay sensor kinase activity"/>
    <property type="evidence" value="ECO:0007669"/>
    <property type="project" value="InterPro"/>
</dbReference>
<dbReference type="EMBL" id="WNZW01000001">
    <property type="protein sequence ID" value="MUG44073.1"/>
    <property type="molecule type" value="Genomic_DNA"/>
</dbReference>
<dbReference type="AlphaFoldDB" id="A0A7X2YYC6"/>
<keyword evidence="7" id="KW-1133">Transmembrane helix</keyword>
<comment type="subcellular location">
    <subcellularLocation>
        <location evidence="1">Cell membrane</location>
        <topology evidence="1">Multi-pass membrane protein</topology>
    </subcellularLocation>
</comment>
<keyword evidence="7" id="KW-0812">Transmembrane</keyword>
<evidence type="ECO:0000256" key="1">
    <source>
        <dbReference type="ARBA" id="ARBA00004651"/>
    </source>
</evidence>
<dbReference type="InterPro" id="IPR036890">
    <property type="entry name" value="HATPase_C_sf"/>
</dbReference>
<keyword evidence="3" id="KW-0597">Phosphoprotein</keyword>
<dbReference type="InterPro" id="IPR003594">
    <property type="entry name" value="HATPase_dom"/>
</dbReference>
<evidence type="ECO:0000256" key="5">
    <source>
        <dbReference type="ARBA" id="ARBA00022777"/>
    </source>
</evidence>
<dbReference type="InterPro" id="IPR010559">
    <property type="entry name" value="Sig_transdc_His_kin_internal"/>
</dbReference>
<feature type="domain" description="HAMP" evidence="8">
    <location>
        <begin position="300"/>
        <end position="352"/>
    </location>
</feature>
<dbReference type="InterPro" id="IPR003660">
    <property type="entry name" value="HAMP_dom"/>
</dbReference>
<keyword evidence="2" id="KW-1003">Cell membrane</keyword>
<evidence type="ECO:0000256" key="7">
    <source>
        <dbReference type="SAM" id="Phobius"/>
    </source>
</evidence>
<protein>
    <submittedName>
        <fullName evidence="9">HAMP domain-containing protein</fullName>
    </submittedName>
</protein>
<name>A0A7X2YYC6_9BACL</name>
<sequence length="573" mass="66435">MRFYHTLFAKLFVSFFILFTVLLLFLGWITYRNSASSLNQQLNNEAESTFNRNFKVLSIYLSDLNRMSDAIAMSSVVSDFLKNRSESAYYASFPKMDDIINSANSIRPENTGITLVSSNQFVYYYGYSLNRDNDNFSRFDWLPKETALQDNAYVTPLHLRPYSNLNSGQKVFSFVRKLHSIDLRATGLLVIDFDLDALSRLFAADPAFSANESGDSLRFYIQDQQGTIVYPHSEAQHDLPRDLSKYRLVQRTEPMTGWTMSAYFLENKWYEPVYDIRKIFVSAIIVSLIIGAVASLFISTRFSRPIKQLRLLMKEVEQGNFDEQFRITAKDEIGLLGIGYNKMVRKIKDLIELVYTEQNHKRIAEVAALQAQINPHFLYNTLESINSLARQSKEKDISKMIVLLGKLLRISISSFEELVPFSKELEYLRLYLEIHKLRLKKQISYTIQVEEEIYDLYTVKWIFQPILENAIMHGLDPKQSEGCIEVMGWIDDDVVWIVIQDYGVGMDSDKLKPLQEALENDYGQLSKKQEHIGLFNVQARIKYHFGDRYGITLDSEINRGMKVTIMLPRREHG</sequence>
<proteinExistence type="predicted"/>
<dbReference type="PROSITE" id="PS50885">
    <property type="entry name" value="HAMP"/>
    <property type="match status" value="1"/>
</dbReference>
<keyword evidence="6 7" id="KW-0472">Membrane</keyword>
<evidence type="ECO:0000313" key="10">
    <source>
        <dbReference type="Proteomes" id="UP000447876"/>
    </source>
</evidence>
<dbReference type="Proteomes" id="UP000447876">
    <property type="component" value="Unassembled WGS sequence"/>
</dbReference>
<dbReference type="RefSeq" id="WP_155609491.1">
    <property type="nucleotide sequence ID" value="NZ_WNZW01000001.1"/>
</dbReference>
<dbReference type="PANTHER" id="PTHR34220">
    <property type="entry name" value="SENSOR HISTIDINE KINASE YPDA"/>
    <property type="match status" value="1"/>
</dbReference>
<dbReference type="Pfam" id="PF02518">
    <property type="entry name" value="HATPase_c"/>
    <property type="match status" value="1"/>
</dbReference>
<dbReference type="Gene3D" id="6.10.340.10">
    <property type="match status" value="1"/>
</dbReference>
<dbReference type="SMART" id="SM00387">
    <property type="entry name" value="HATPase_c"/>
    <property type="match status" value="1"/>
</dbReference>